<keyword evidence="2" id="KW-1185">Reference proteome</keyword>
<organism evidence="1 2">
    <name type="scientific">Streptomyces palmae</name>
    <dbReference type="NCBI Taxonomy" id="1701085"/>
    <lineage>
        <taxon>Bacteria</taxon>
        <taxon>Bacillati</taxon>
        <taxon>Actinomycetota</taxon>
        <taxon>Actinomycetes</taxon>
        <taxon>Kitasatosporales</taxon>
        <taxon>Streptomycetaceae</taxon>
        <taxon>Streptomyces</taxon>
    </lineage>
</organism>
<accession>A0A4Z0HD17</accession>
<dbReference type="AlphaFoldDB" id="A0A4Z0HD17"/>
<sequence>MSGLAPGTEAALAPVREELLRRAHAEAAAHLSAADREAEDLLRDAAAKAEGIAAQARRQGEAEGAWAARAVLADARRTAGECELAARREVYEDLRRQVLARVRALRRAPEYPALLDRLVRRARRLLGPEARVTEAPLGGCVAVAGHRRVDQTLDALATRALESLGSEVESLWTP</sequence>
<dbReference type="Proteomes" id="UP000297948">
    <property type="component" value="Unassembled WGS sequence"/>
</dbReference>
<comment type="caution">
    <text evidence="1">The sequence shown here is derived from an EMBL/GenBank/DDBJ whole genome shotgun (WGS) entry which is preliminary data.</text>
</comment>
<protein>
    <submittedName>
        <fullName evidence="1">Uncharacterized protein</fullName>
    </submittedName>
</protein>
<name>A0A4Z0HD17_9ACTN</name>
<dbReference type="RefSeq" id="WP_135338095.1">
    <property type="nucleotide sequence ID" value="NZ_JBHLTX010000013.1"/>
</dbReference>
<dbReference type="OrthoDB" id="4336049at2"/>
<reference evidence="1 2" key="1">
    <citation type="submission" date="2019-03" db="EMBL/GenBank/DDBJ databases">
        <authorList>
            <person name="Gonzalez-Pimentel J.L."/>
        </authorList>
    </citation>
    <scope>NUCLEOTIDE SEQUENCE [LARGE SCALE GENOMIC DNA]</scope>
    <source>
        <strain evidence="1 2">JCM 31289</strain>
    </source>
</reference>
<evidence type="ECO:0000313" key="1">
    <source>
        <dbReference type="EMBL" id="TGB15182.1"/>
    </source>
</evidence>
<gene>
    <name evidence="1" type="ORF">E4099_07145</name>
</gene>
<proteinExistence type="predicted"/>
<dbReference type="EMBL" id="SRID01000041">
    <property type="protein sequence ID" value="TGB15182.1"/>
    <property type="molecule type" value="Genomic_DNA"/>
</dbReference>
<evidence type="ECO:0000313" key="2">
    <source>
        <dbReference type="Proteomes" id="UP000297948"/>
    </source>
</evidence>